<dbReference type="AlphaFoldDB" id="A0A0A9F4Y1"/>
<reference evidence="1" key="1">
    <citation type="submission" date="2014-09" db="EMBL/GenBank/DDBJ databases">
        <authorList>
            <person name="Magalhaes I.L.F."/>
            <person name="Oliveira U."/>
            <person name="Santos F.R."/>
            <person name="Vidigal T.H.D.A."/>
            <person name="Brescovit A.D."/>
            <person name="Santos A.J."/>
        </authorList>
    </citation>
    <scope>NUCLEOTIDE SEQUENCE</scope>
    <source>
        <tissue evidence="1">Shoot tissue taken approximately 20 cm above the soil surface</tissue>
    </source>
</reference>
<name>A0A0A9F4Y1_ARUDO</name>
<protein>
    <submittedName>
        <fullName evidence="1">Uncharacterized protein</fullName>
    </submittedName>
</protein>
<evidence type="ECO:0000313" key="1">
    <source>
        <dbReference type="EMBL" id="JAE06269.1"/>
    </source>
</evidence>
<organism evidence="1">
    <name type="scientific">Arundo donax</name>
    <name type="common">Giant reed</name>
    <name type="synonym">Donax arundinaceus</name>
    <dbReference type="NCBI Taxonomy" id="35708"/>
    <lineage>
        <taxon>Eukaryota</taxon>
        <taxon>Viridiplantae</taxon>
        <taxon>Streptophyta</taxon>
        <taxon>Embryophyta</taxon>
        <taxon>Tracheophyta</taxon>
        <taxon>Spermatophyta</taxon>
        <taxon>Magnoliopsida</taxon>
        <taxon>Liliopsida</taxon>
        <taxon>Poales</taxon>
        <taxon>Poaceae</taxon>
        <taxon>PACMAD clade</taxon>
        <taxon>Arundinoideae</taxon>
        <taxon>Arundineae</taxon>
        <taxon>Arundo</taxon>
    </lineage>
</organism>
<proteinExistence type="predicted"/>
<dbReference type="EMBL" id="GBRH01191627">
    <property type="protein sequence ID" value="JAE06269.1"/>
    <property type="molecule type" value="Transcribed_RNA"/>
</dbReference>
<sequence length="47" mass="5077">MFQLLGCSMFRCAYSCSSYASSSRSLSTPNSSTVSRLVVESLKSFLG</sequence>
<reference evidence="1" key="2">
    <citation type="journal article" date="2015" name="Data Brief">
        <title>Shoot transcriptome of the giant reed, Arundo donax.</title>
        <authorList>
            <person name="Barrero R.A."/>
            <person name="Guerrero F.D."/>
            <person name="Moolhuijzen P."/>
            <person name="Goolsby J.A."/>
            <person name="Tidwell J."/>
            <person name="Bellgard S.E."/>
            <person name="Bellgard M.I."/>
        </authorList>
    </citation>
    <scope>NUCLEOTIDE SEQUENCE</scope>
    <source>
        <tissue evidence="1">Shoot tissue taken approximately 20 cm above the soil surface</tissue>
    </source>
</reference>
<accession>A0A0A9F4Y1</accession>